<keyword evidence="3" id="KW-1185">Reference proteome</keyword>
<reference evidence="2 3" key="1">
    <citation type="submission" date="2024-01" db="EMBL/GenBank/DDBJ databases">
        <title>The complete chloroplast genome sequence of Lithospermum erythrorhizon: insights into the phylogenetic relationship among Boraginaceae species and the maternal lineages of purple gromwells.</title>
        <authorList>
            <person name="Okada T."/>
            <person name="Watanabe K."/>
        </authorList>
    </citation>
    <scope>NUCLEOTIDE SEQUENCE [LARGE SCALE GENOMIC DNA]</scope>
</reference>
<accession>A0AAV3QUE1</accession>
<comment type="caution">
    <text evidence="2">The sequence shown here is derived from an EMBL/GenBank/DDBJ whole genome shotgun (WGS) entry which is preliminary data.</text>
</comment>
<proteinExistence type="predicted"/>
<sequence length="240" mass="27617">MRGEARVNNVTIQDFLDNDSVRLHGSTEQSRKFNGFIEHGGKLCSERNGKDARQEFREGFDSGASTHMTGNLNMFNTIERVKCSVPVQLPDNTIKIVDSMGTIELTSDMALHDFLYISSFKHNLLSVSKLSRSANIIFKFYPKFCLLQDFKTLKVLGVAKEEKGLYILNADSFSIHVVRQFMQFTDFFENKEPMVHPVNKVVEDKDNVWHHRLGHAPYYVIKDIPMFDTLQINENVRCFV</sequence>
<protein>
    <recommendedName>
        <fullName evidence="1">Retrovirus-related Pol polyprotein from transposon TNT 1-94-like beta-barrel domain-containing protein</fullName>
    </recommendedName>
</protein>
<organism evidence="2 3">
    <name type="scientific">Lithospermum erythrorhizon</name>
    <name type="common">Purple gromwell</name>
    <name type="synonym">Lithospermum officinale var. erythrorhizon</name>
    <dbReference type="NCBI Taxonomy" id="34254"/>
    <lineage>
        <taxon>Eukaryota</taxon>
        <taxon>Viridiplantae</taxon>
        <taxon>Streptophyta</taxon>
        <taxon>Embryophyta</taxon>
        <taxon>Tracheophyta</taxon>
        <taxon>Spermatophyta</taxon>
        <taxon>Magnoliopsida</taxon>
        <taxon>eudicotyledons</taxon>
        <taxon>Gunneridae</taxon>
        <taxon>Pentapetalae</taxon>
        <taxon>asterids</taxon>
        <taxon>lamiids</taxon>
        <taxon>Boraginales</taxon>
        <taxon>Boraginaceae</taxon>
        <taxon>Boraginoideae</taxon>
        <taxon>Lithospermeae</taxon>
        <taxon>Lithospermum</taxon>
    </lineage>
</organism>
<feature type="domain" description="Retrovirus-related Pol polyprotein from transposon TNT 1-94-like beta-barrel" evidence="1">
    <location>
        <begin position="60"/>
        <end position="132"/>
    </location>
</feature>
<dbReference type="Proteomes" id="UP001454036">
    <property type="component" value="Unassembled WGS sequence"/>
</dbReference>
<dbReference type="Pfam" id="PF22936">
    <property type="entry name" value="Pol_BBD"/>
    <property type="match status" value="1"/>
</dbReference>
<dbReference type="EMBL" id="BAABME010005873">
    <property type="protein sequence ID" value="GAA0166846.1"/>
    <property type="molecule type" value="Genomic_DNA"/>
</dbReference>
<dbReference type="InterPro" id="IPR054722">
    <property type="entry name" value="PolX-like_BBD"/>
</dbReference>
<dbReference type="AlphaFoldDB" id="A0AAV3QUE1"/>
<evidence type="ECO:0000313" key="2">
    <source>
        <dbReference type="EMBL" id="GAA0166846.1"/>
    </source>
</evidence>
<evidence type="ECO:0000313" key="3">
    <source>
        <dbReference type="Proteomes" id="UP001454036"/>
    </source>
</evidence>
<name>A0AAV3QUE1_LITER</name>
<evidence type="ECO:0000259" key="1">
    <source>
        <dbReference type="Pfam" id="PF22936"/>
    </source>
</evidence>
<gene>
    <name evidence="2" type="ORF">LIER_21911</name>
</gene>